<name>A0A1Z4JNY8_LEPBY</name>
<organism evidence="2 3">
    <name type="scientific">Leptolyngbya boryana NIES-2135</name>
    <dbReference type="NCBI Taxonomy" id="1973484"/>
    <lineage>
        <taxon>Bacteria</taxon>
        <taxon>Bacillati</taxon>
        <taxon>Cyanobacteriota</taxon>
        <taxon>Cyanophyceae</taxon>
        <taxon>Leptolyngbyales</taxon>
        <taxon>Leptolyngbyaceae</taxon>
        <taxon>Leptolyngbya group</taxon>
        <taxon>Leptolyngbya</taxon>
    </lineage>
</organism>
<proteinExistence type="predicted"/>
<dbReference type="AlphaFoldDB" id="A0A1Z4JNY8"/>
<reference evidence="2 3" key="1">
    <citation type="submission" date="2017-06" db="EMBL/GenBank/DDBJ databases">
        <title>Genome sequencing of cyanobaciteial culture collection at National Institute for Environmental Studies (NIES).</title>
        <authorList>
            <person name="Hirose Y."/>
            <person name="Shimura Y."/>
            <person name="Fujisawa T."/>
            <person name="Nakamura Y."/>
            <person name="Kawachi M."/>
        </authorList>
    </citation>
    <scope>NUCLEOTIDE SEQUENCE [LARGE SCALE GENOMIC DNA]</scope>
    <source>
        <strain evidence="2 3">NIES-2135</strain>
    </source>
</reference>
<evidence type="ECO:0000313" key="3">
    <source>
        <dbReference type="Proteomes" id="UP000217895"/>
    </source>
</evidence>
<dbReference type="Gene3D" id="3.40.50.150">
    <property type="entry name" value="Vaccinia Virus protein VP39"/>
    <property type="match status" value="1"/>
</dbReference>
<evidence type="ECO:0000313" key="2">
    <source>
        <dbReference type="EMBL" id="BAY58439.1"/>
    </source>
</evidence>
<feature type="domain" description="Methyltransferase FkbM" evidence="1">
    <location>
        <begin position="48"/>
        <end position="201"/>
    </location>
</feature>
<gene>
    <name evidence="2" type="ORF">NIES2135_53120</name>
</gene>
<dbReference type="PANTHER" id="PTHR36973">
    <property type="entry name" value="SLL1456 PROTEIN-RELATED"/>
    <property type="match status" value="1"/>
</dbReference>
<keyword evidence="2" id="KW-0489">Methyltransferase</keyword>
<dbReference type="EMBL" id="AP018203">
    <property type="protein sequence ID" value="BAY58439.1"/>
    <property type="molecule type" value="Genomic_DNA"/>
</dbReference>
<keyword evidence="3" id="KW-1185">Reference proteome</keyword>
<protein>
    <submittedName>
        <fullName evidence="2">FkbM family methyltransferase</fullName>
    </submittedName>
</protein>
<dbReference type="InterPro" id="IPR029063">
    <property type="entry name" value="SAM-dependent_MTases_sf"/>
</dbReference>
<dbReference type="SUPFAM" id="SSF53335">
    <property type="entry name" value="S-adenosyl-L-methionine-dependent methyltransferases"/>
    <property type="match status" value="1"/>
</dbReference>
<accession>A0A1Z4JNY8</accession>
<dbReference type="PANTHER" id="PTHR36973:SF4">
    <property type="entry name" value="NODULATION PROTEIN"/>
    <property type="match status" value="1"/>
</dbReference>
<sequence>MPFFLPKLKESGHLARLDMTICNVGSRKISMADDYGEAWQIFAPELTIYGFDADPDACDAANQQFEAKNADWNEFHLPVAIAEKSEAATLYITQHPMCSSLYPPNEAFLKKFASLSVMALNRTAQVETVSLDEFCASEEIGGIDFLQIDVQGADLQVLKGAKHLLSSSVLAIQVEIEYAPLYIGQPLFADVDLYLREQGFSLFDVTVARRPRSMIQSVNRPGQPLWGDAIYLRDLQQNADDSFQFPEQAFKLACIADALELVDYSLELLKTLTLQHGSGYNFATDMLESLEQISGLEQTEEARTLIAELKPFVKVQSL</sequence>
<dbReference type="Proteomes" id="UP000217895">
    <property type="component" value="Chromosome"/>
</dbReference>
<dbReference type="InterPro" id="IPR053188">
    <property type="entry name" value="FkbM_Methyltransferase"/>
</dbReference>
<dbReference type="Pfam" id="PF05050">
    <property type="entry name" value="Methyltransf_21"/>
    <property type="match status" value="1"/>
</dbReference>
<evidence type="ECO:0000259" key="1">
    <source>
        <dbReference type="Pfam" id="PF05050"/>
    </source>
</evidence>
<dbReference type="GO" id="GO:0032259">
    <property type="term" value="P:methylation"/>
    <property type="evidence" value="ECO:0007669"/>
    <property type="project" value="UniProtKB-KW"/>
</dbReference>
<keyword evidence="2" id="KW-0808">Transferase</keyword>
<dbReference type="InterPro" id="IPR006342">
    <property type="entry name" value="FkbM_mtfrase"/>
</dbReference>
<dbReference type="NCBIfam" id="TIGR01444">
    <property type="entry name" value="fkbM_fam"/>
    <property type="match status" value="1"/>
</dbReference>
<dbReference type="GO" id="GO:0008171">
    <property type="term" value="F:O-methyltransferase activity"/>
    <property type="evidence" value="ECO:0007669"/>
    <property type="project" value="TreeGrafter"/>
</dbReference>